<sequence>MACLTTDVFRAFRLDFINTIYIMRFLQQPKIGFASFSTSSRQYELTHLEVYTKTELSFRTTPHVRKKNTQFRSLLLKERFDSGHVFIS</sequence>
<dbReference type="VEuPathDB" id="VectorBase:AQUA014295"/>
<reference evidence="1" key="1">
    <citation type="submission" date="2020-05" db="UniProtKB">
        <authorList>
            <consortium name="EnsemblMetazoa"/>
        </authorList>
    </citation>
    <scope>IDENTIFICATION</scope>
    <source>
        <strain evidence="1">SANGQUA</strain>
    </source>
</reference>
<keyword evidence="2" id="KW-1185">Reference proteome</keyword>
<protein>
    <submittedName>
        <fullName evidence="1">Uncharacterized protein</fullName>
    </submittedName>
</protein>
<dbReference type="Proteomes" id="UP000076407">
    <property type="component" value="Unassembled WGS sequence"/>
</dbReference>
<organism evidence="1 2">
    <name type="scientific">Anopheles quadriannulatus</name>
    <name type="common">Mosquito</name>
    <dbReference type="NCBI Taxonomy" id="34691"/>
    <lineage>
        <taxon>Eukaryota</taxon>
        <taxon>Metazoa</taxon>
        <taxon>Ecdysozoa</taxon>
        <taxon>Arthropoda</taxon>
        <taxon>Hexapoda</taxon>
        <taxon>Insecta</taxon>
        <taxon>Pterygota</taxon>
        <taxon>Neoptera</taxon>
        <taxon>Endopterygota</taxon>
        <taxon>Diptera</taxon>
        <taxon>Nematocera</taxon>
        <taxon>Culicoidea</taxon>
        <taxon>Culicidae</taxon>
        <taxon>Anophelinae</taxon>
        <taxon>Anopheles</taxon>
    </lineage>
</organism>
<accession>A0A182XR10</accession>
<name>A0A182XR10_ANOQN</name>
<evidence type="ECO:0000313" key="2">
    <source>
        <dbReference type="Proteomes" id="UP000076407"/>
    </source>
</evidence>
<proteinExistence type="predicted"/>
<dbReference type="AlphaFoldDB" id="A0A182XR10"/>
<dbReference type="EnsemblMetazoa" id="AQUA014295-RA">
    <property type="protein sequence ID" value="AQUA014295-PA"/>
    <property type="gene ID" value="AQUA014295"/>
</dbReference>
<evidence type="ECO:0000313" key="1">
    <source>
        <dbReference type="EnsemblMetazoa" id="AQUA014295-PA"/>
    </source>
</evidence>